<dbReference type="EMBL" id="CACVBM020001163">
    <property type="protein sequence ID" value="CAA7036515.1"/>
    <property type="molecule type" value="Genomic_DNA"/>
</dbReference>
<keyword evidence="2" id="KW-1185">Reference proteome</keyword>
<sequence length="102" mass="11204">MGEVDDEVKRSIKRAKQGAIKILEGGHRSHRDFARGMIRVDSIQTFSASVNNKFDGHFSRGSMGGGFYSERRTEGGGALLVELMPAIKFRKRRSSIMAAGGM</sequence>
<organism evidence="1 2">
    <name type="scientific">Microthlaspi erraticum</name>
    <dbReference type="NCBI Taxonomy" id="1685480"/>
    <lineage>
        <taxon>Eukaryota</taxon>
        <taxon>Viridiplantae</taxon>
        <taxon>Streptophyta</taxon>
        <taxon>Embryophyta</taxon>
        <taxon>Tracheophyta</taxon>
        <taxon>Spermatophyta</taxon>
        <taxon>Magnoliopsida</taxon>
        <taxon>eudicotyledons</taxon>
        <taxon>Gunneridae</taxon>
        <taxon>Pentapetalae</taxon>
        <taxon>rosids</taxon>
        <taxon>malvids</taxon>
        <taxon>Brassicales</taxon>
        <taxon>Brassicaceae</taxon>
        <taxon>Coluteocarpeae</taxon>
        <taxon>Microthlaspi</taxon>
    </lineage>
</organism>
<dbReference type="AlphaFoldDB" id="A0A6D2J4W9"/>
<evidence type="ECO:0000313" key="2">
    <source>
        <dbReference type="Proteomes" id="UP000467841"/>
    </source>
</evidence>
<evidence type="ECO:0000313" key="1">
    <source>
        <dbReference type="EMBL" id="CAA7036515.1"/>
    </source>
</evidence>
<proteinExistence type="predicted"/>
<reference evidence="1" key="1">
    <citation type="submission" date="2020-01" db="EMBL/GenBank/DDBJ databases">
        <authorList>
            <person name="Mishra B."/>
        </authorList>
    </citation>
    <scope>NUCLEOTIDE SEQUENCE [LARGE SCALE GENOMIC DNA]</scope>
</reference>
<protein>
    <submittedName>
        <fullName evidence="1">Uncharacterized protein</fullName>
    </submittedName>
</protein>
<comment type="caution">
    <text evidence="1">The sequence shown here is derived from an EMBL/GenBank/DDBJ whole genome shotgun (WGS) entry which is preliminary data.</text>
</comment>
<gene>
    <name evidence="1" type="ORF">MERR_LOCUS23750</name>
</gene>
<accession>A0A6D2J4W9</accession>
<dbReference type="Proteomes" id="UP000467841">
    <property type="component" value="Unassembled WGS sequence"/>
</dbReference>
<name>A0A6D2J4W9_9BRAS</name>